<feature type="compositionally biased region" description="Basic and acidic residues" evidence="1">
    <location>
        <begin position="353"/>
        <end position="362"/>
    </location>
</feature>
<dbReference type="Proteomes" id="UP000297280">
    <property type="component" value="Unassembled WGS sequence"/>
</dbReference>
<protein>
    <submittedName>
        <fullName evidence="2">Uncharacterized protein</fullName>
    </submittedName>
</protein>
<comment type="caution">
    <text evidence="2">The sequence shown here is derived from an EMBL/GenBank/DDBJ whole genome shotgun (WGS) entry which is preliminary data.</text>
</comment>
<accession>A0A4Z1KK04</accession>
<evidence type="ECO:0000256" key="1">
    <source>
        <dbReference type="SAM" id="MobiDB-lite"/>
    </source>
</evidence>
<gene>
    <name evidence="2" type="ORF">BPOR_0360g00130</name>
</gene>
<keyword evidence="3" id="KW-1185">Reference proteome</keyword>
<evidence type="ECO:0000313" key="2">
    <source>
        <dbReference type="EMBL" id="TGO85830.1"/>
    </source>
</evidence>
<dbReference type="EMBL" id="PQXO01000359">
    <property type="protein sequence ID" value="TGO85830.1"/>
    <property type="molecule type" value="Genomic_DNA"/>
</dbReference>
<reference evidence="2 3" key="1">
    <citation type="submission" date="2017-12" db="EMBL/GenBank/DDBJ databases">
        <title>Comparative genomics of Botrytis spp.</title>
        <authorList>
            <person name="Valero-Jimenez C.A."/>
            <person name="Tapia P."/>
            <person name="Veloso J."/>
            <person name="Silva-Moreno E."/>
            <person name="Staats M."/>
            <person name="Valdes J.H."/>
            <person name="Van Kan J.A.L."/>
        </authorList>
    </citation>
    <scope>NUCLEOTIDE SEQUENCE [LARGE SCALE GENOMIC DNA]</scope>
    <source>
        <strain evidence="2 3">MUCL3349</strain>
    </source>
</reference>
<organism evidence="2 3">
    <name type="scientific">Botrytis porri</name>
    <dbReference type="NCBI Taxonomy" id="87229"/>
    <lineage>
        <taxon>Eukaryota</taxon>
        <taxon>Fungi</taxon>
        <taxon>Dikarya</taxon>
        <taxon>Ascomycota</taxon>
        <taxon>Pezizomycotina</taxon>
        <taxon>Leotiomycetes</taxon>
        <taxon>Helotiales</taxon>
        <taxon>Sclerotiniaceae</taxon>
        <taxon>Botrytis</taxon>
    </lineage>
</organism>
<proteinExistence type="predicted"/>
<name>A0A4Z1KK04_9HELO</name>
<sequence>MLISCCLAMYDDIAVGDLARSNLKGYNGLSSATQTLQLRVEESSILSSLVFHQNVKISKNPSISGFTLHTSIPMTAIRDYKLRVAFVEKTSESMAKSVPNDWHHKGYGIVTFKADYVHLSAFEDEIPVTLVPDAAEELKTYVRRVQSATNAPPHYFEFIVNSKHAEHMYFLKQTHVAWERDNESNPYQKWIIDSPEQHQLGLENLLAPGDRPPFTKAGLILSTADFWQSKLQYQVHLTYAHTIENAFEMENVAAWQRAILHASITEVPGSRNLKDNENGNDLPKLYALTMTNQSMEVDIASIGEIDNITLLDFVPPPCPEADIEVADKSDGEDTESEDDGNDHFKPSRSTKQHRADNKEKLEEMAEEQARVWRGQVVSVFDGLVEIVITRPSDPRWKGSKNLKPRVNTQIPTHFHRFRYNSRYKEELDVAAKHRVKTVPQLSSRIYKDLINGIQAFSTVEHTPEQTSNTDATPPTLPYTHFSLSLSQLPPQLLI</sequence>
<evidence type="ECO:0000313" key="3">
    <source>
        <dbReference type="Proteomes" id="UP000297280"/>
    </source>
</evidence>
<feature type="region of interest" description="Disordered" evidence="1">
    <location>
        <begin position="319"/>
        <end position="362"/>
    </location>
</feature>
<dbReference type="AlphaFoldDB" id="A0A4Z1KK04"/>